<reference evidence="1 2" key="1">
    <citation type="submission" date="2020-07" db="EMBL/GenBank/DDBJ databases">
        <title>Sequencing the genomes of 1000 actinobacteria strains.</title>
        <authorList>
            <person name="Klenk H.-P."/>
        </authorList>
    </citation>
    <scope>NUCLEOTIDE SEQUENCE [LARGE SCALE GENOMIC DNA]</scope>
    <source>
        <strain evidence="1 2">DSM 100723</strain>
    </source>
</reference>
<comment type="caution">
    <text evidence="1">The sequence shown here is derived from an EMBL/GenBank/DDBJ whole genome shotgun (WGS) entry which is preliminary data.</text>
</comment>
<dbReference type="Pfam" id="PF04075">
    <property type="entry name" value="F420H2_quin_red"/>
    <property type="match status" value="1"/>
</dbReference>
<dbReference type="Proteomes" id="UP000523079">
    <property type="component" value="Unassembled WGS sequence"/>
</dbReference>
<dbReference type="Gene3D" id="2.30.110.10">
    <property type="entry name" value="Electron Transport, Fmn-binding Protein, Chain A"/>
    <property type="match status" value="1"/>
</dbReference>
<dbReference type="AlphaFoldDB" id="A0A7W3IRY0"/>
<sequence length="167" mass="18739">MTASVGSSRSVARLGAALLRQRWFVRAPILLYRWHLGALVGDRVLLLEHLGRRSGQWRTVCLEVVDRPAPSALVVISGFGRRSQWFRNLQANPVCRLSVGRLRRVDARAVVLSEAQTTDVLARYADRHPAAWRRLRDVLTETLDAPTAVPPAVRLELCDLGSKSRRI</sequence>
<name>A0A7W3IRY0_9ACTN</name>
<organism evidence="1 2">
    <name type="scientific">Microlunatus kandeliicorticis</name>
    <dbReference type="NCBI Taxonomy" id="1759536"/>
    <lineage>
        <taxon>Bacteria</taxon>
        <taxon>Bacillati</taxon>
        <taxon>Actinomycetota</taxon>
        <taxon>Actinomycetes</taxon>
        <taxon>Propionibacteriales</taxon>
        <taxon>Propionibacteriaceae</taxon>
        <taxon>Microlunatus</taxon>
    </lineage>
</organism>
<dbReference type="InterPro" id="IPR012349">
    <property type="entry name" value="Split_barrel_FMN-bd"/>
</dbReference>
<dbReference type="RefSeq" id="WP_220483601.1">
    <property type="nucleotide sequence ID" value="NZ_JACGWT010000002.1"/>
</dbReference>
<dbReference type="InterPro" id="IPR004378">
    <property type="entry name" value="F420H2_quin_Rdtase"/>
</dbReference>
<dbReference type="NCBIfam" id="TIGR00026">
    <property type="entry name" value="hi_GC_TIGR00026"/>
    <property type="match status" value="1"/>
</dbReference>
<proteinExistence type="predicted"/>
<gene>
    <name evidence="1" type="ORF">FHX74_001695</name>
</gene>
<dbReference type="EMBL" id="JACGWT010000002">
    <property type="protein sequence ID" value="MBA8794090.1"/>
    <property type="molecule type" value="Genomic_DNA"/>
</dbReference>
<protein>
    <submittedName>
        <fullName evidence="1">Deazaflavin-dependent oxidoreductase (Nitroreductase family)</fullName>
    </submittedName>
</protein>
<evidence type="ECO:0000313" key="1">
    <source>
        <dbReference type="EMBL" id="MBA8794090.1"/>
    </source>
</evidence>
<dbReference type="GO" id="GO:0016491">
    <property type="term" value="F:oxidoreductase activity"/>
    <property type="evidence" value="ECO:0007669"/>
    <property type="project" value="InterPro"/>
</dbReference>
<dbReference type="SUPFAM" id="SSF50475">
    <property type="entry name" value="FMN-binding split barrel"/>
    <property type="match status" value="1"/>
</dbReference>
<accession>A0A7W3IRY0</accession>
<evidence type="ECO:0000313" key="2">
    <source>
        <dbReference type="Proteomes" id="UP000523079"/>
    </source>
</evidence>
<keyword evidence="2" id="KW-1185">Reference proteome</keyword>